<protein>
    <submittedName>
        <fullName evidence="8">Drug resistance transporter, EmrB/QacA subfamily</fullName>
    </submittedName>
</protein>
<feature type="transmembrane region" description="Helical" evidence="6">
    <location>
        <begin position="41"/>
        <end position="59"/>
    </location>
</feature>
<dbReference type="Gene3D" id="1.20.1720.10">
    <property type="entry name" value="Multidrug resistance protein D"/>
    <property type="match status" value="1"/>
</dbReference>
<evidence type="ECO:0000256" key="1">
    <source>
        <dbReference type="ARBA" id="ARBA00004651"/>
    </source>
</evidence>
<dbReference type="InterPro" id="IPR020846">
    <property type="entry name" value="MFS_dom"/>
</dbReference>
<feature type="transmembrane region" description="Helical" evidence="6">
    <location>
        <begin position="317"/>
        <end position="338"/>
    </location>
</feature>
<feature type="domain" description="Major facilitator superfamily (MFS) profile" evidence="7">
    <location>
        <begin position="5"/>
        <end position="450"/>
    </location>
</feature>
<evidence type="ECO:0000256" key="3">
    <source>
        <dbReference type="ARBA" id="ARBA00022692"/>
    </source>
</evidence>
<evidence type="ECO:0000256" key="4">
    <source>
        <dbReference type="ARBA" id="ARBA00022989"/>
    </source>
</evidence>
<dbReference type="PANTHER" id="PTHR42718">
    <property type="entry name" value="MAJOR FACILITATOR SUPERFAMILY MULTIDRUG TRANSPORTER MFSC"/>
    <property type="match status" value="1"/>
</dbReference>
<evidence type="ECO:0000256" key="2">
    <source>
        <dbReference type="ARBA" id="ARBA00022448"/>
    </source>
</evidence>
<dbReference type="AlphaFoldDB" id="A0A1M6FKL8"/>
<dbReference type="InterPro" id="IPR005829">
    <property type="entry name" value="Sugar_transporter_CS"/>
</dbReference>
<name>A0A1M6FKL8_9FIRM</name>
<dbReference type="PROSITE" id="PS50850">
    <property type="entry name" value="MFS"/>
    <property type="match status" value="1"/>
</dbReference>
<feature type="transmembrane region" description="Helical" evidence="6">
    <location>
        <begin position="157"/>
        <end position="178"/>
    </location>
</feature>
<dbReference type="GO" id="GO:0005886">
    <property type="term" value="C:plasma membrane"/>
    <property type="evidence" value="ECO:0007669"/>
    <property type="project" value="UniProtKB-SubCell"/>
</dbReference>
<dbReference type="Pfam" id="PF07690">
    <property type="entry name" value="MFS_1"/>
    <property type="match status" value="1"/>
</dbReference>
<feature type="transmembrane region" description="Helical" evidence="6">
    <location>
        <begin position="384"/>
        <end position="404"/>
    </location>
</feature>
<dbReference type="Gene3D" id="1.20.1250.20">
    <property type="entry name" value="MFS general substrate transporter like domains"/>
    <property type="match status" value="1"/>
</dbReference>
<feature type="transmembrane region" description="Helical" evidence="6">
    <location>
        <begin position="7"/>
        <end position="29"/>
    </location>
</feature>
<keyword evidence="5 6" id="KW-0472">Membrane</keyword>
<proteinExistence type="predicted"/>
<keyword evidence="3 6" id="KW-0812">Transmembrane</keyword>
<keyword evidence="4 6" id="KW-1133">Transmembrane helix</keyword>
<dbReference type="Proteomes" id="UP000191240">
    <property type="component" value="Unassembled WGS sequence"/>
</dbReference>
<gene>
    <name evidence="8" type="ORF">SAMN02745671_02309</name>
</gene>
<dbReference type="InterPro" id="IPR011701">
    <property type="entry name" value="MFS"/>
</dbReference>
<organism evidence="8 9">
    <name type="scientific">Anaerovibrio lipolyticus DSM 3074</name>
    <dbReference type="NCBI Taxonomy" id="1120997"/>
    <lineage>
        <taxon>Bacteria</taxon>
        <taxon>Bacillati</taxon>
        <taxon>Bacillota</taxon>
        <taxon>Negativicutes</taxon>
        <taxon>Selenomonadales</taxon>
        <taxon>Selenomonadaceae</taxon>
        <taxon>Anaerovibrio</taxon>
    </lineage>
</organism>
<evidence type="ECO:0000313" key="9">
    <source>
        <dbReference type="Proteomes" id="UP000191240"/>
    </source>
</evidence>
<dbReference type="EMBL" id="FQYW01000021">
    <property type="protein sequence ID" value="SHI98182.1"/>
    <property type="molecule type" value="Genomic_DNA"/>
</dbReference>
<dbReference type="PANTHER" id="PTHR42718:SF9">
    <property type="entry name" value="MAJOR FACILITATOR SUPERFAMILY MULTIDRUG TRANSPORTER MFSC"/>
    <property type="match status" value="1"/>
</dbReference>
<feature type="transmembrane region" description="Helical" evidence="6">
    <location>
        <begin position="98"/>
        <end position="118"/>
    </location>
</feature>
<feature type="transmembrane region" description="Helical" evidence="6">
    <location>
        <begin position="255"/>
        <end position="279"/>
    </location>
</feature>
<dbReference type="GO" id="GO:0022857">
    <property type="term" value="F:transmembrane transporter activity"/>
    <property type="evidence" value="ECO:0007669"/>
    <property type="project" value="InterPro"/>
</dbReference>
<dbReference type="PROSITE" id="PS00216">
    <property type="entry name" value="SUGAR_TRANSPORT_1"/>
    <property type="match status" value="1"/>
</dbReference>
<feature type="transmembrane region" description="Helical" evidence="6">
    <location>
        <begin position="215"/>
        <end position="234"/>
    </location>
</feature>
<keyword evidence="2" id="KW-0813">Transport</keyword>
<accession>A0A1M6FKL8</accession>
<feature type="transmembrane region" description="Helical" evidence="6">
    <location>
        <begin position="71"/>
        <end position="92"/>
    </location>
</feature>
<feature type="transmembrane region" description="Helical" evidence="6">
    <location>
        <begin position="190"/>
        <end position="209"/>
    </location>
</feature>
<feature type="transmembrane region" description="Helical" evidence="6">
    <location>
        <begin position="285"/>
        <end position="305"/>
    </location>
</feature>
<evidence type="ECO:0000256" key="5">
    <source>
        <dbReference type="ARBA" id="ARBA00023136"/>
    </source>
</evidence>
<dbReference type="SUPFAM" id="SSF103473">
    <property type="entry name" value="MFS general substrate transporter"/>
    <property type="match status" value="1"/>
</dbReference>
<evidence type="ECO:0000313" key="8">
    <source>
        <dbReference type="EMBL" id="SHI98182.1"/>
    </source>
</evidence>
<evidence type="ECO:0000259" key="7">
    <source>
        <dbReference type="PROSITE" id="PS50850"/>
    </source>
</evidence>
<dbReference type="CDD" id="cd17321">
    <property type="entry name" value="MFS_MMR_MDR_like"/>
    <property type="match status" value="1"/>
</dbReference>
<feature type="transmembrane region" description="Helical" evidence="6">
    <location>
        <begin position="130"/>
        <end position="151"/>
    </location>
</feature>
<comment type="subcellular location">
    <subcellularLocation>
        <location evidence="1">Cell membrane</location>
        <topology evidence="1">Multi-pass membrane protein</topology>
    </subcellularLocation>
</comment>
<evidence type="ECO:0000256" key="6">
    <source>
        <dbReference type="SAM" id="Phobius"/>
    </source>
</evidence>
<dbReference type="InterPro" id="IPR036259">
    <property type="entry name" value="MFS_trans_sf"/>
</dbReference>
<reference evidence="8 9" key="1">
    <citation type="submission" date="2016-11" db="EMBL/GenBank/DDBJ databases">
        <authorList>
            <person name="Jaros S."/>
            <person name="Januszkiewicz K."/>
            <person name="Wedrychowicz H."/>
        </authorList>
    </citation>
    <scope>NUCLEOTIDE SEQUENCE [LARGE SCALE GENOMIC DNA]</scope>
    <source>
        <strain evidence="8 9">DSM 3074</strain>
    </source>
</reference>
<sequence>MQKYVLYAVMITSFIGSMVGSGINVALPSIGRDFEAMTGDLSWVAAAYLFGSAIFNLPLGKAADILGRKRLYKIGIVMFSITLLIAGFATSIDFLMDIRFIQGGLMAMVFGPGMAVLASVFDKKERGRILGYQTASVYVGLTCGPALGGFICEYLGWRWFFFITGMVAASGLIFMLKVKEEWYGDRGAPFDYIGSLCYMITIPLILYGFSKITDTFGGCLFVTGLVSLGVFIYVERQNQHPILDVNMFIGNRVFTCSNLAAMLHYAATFAISFLVSMYLQVICGLSAAVAGSIILLQFLMMAILSPKAGALSDRIDPGVVASVGMAINSVGLFALSWLHKDSSLVIVGFILMIIGIGFALFSSPNNNAILGACQPKYYGTASSLLATMRLIGQAFSMAIVTIVMDVNAVKSVTGADNEALLEAIQMIFRIFSLICAFGIMASLARKKKEGQTSYE</sequence>
<feature type="transmembrane region" description="Helical" evidence="6">
    <location>
        <begin position="424"/>
        <end position="444"/>
    </location>
</feature>
<feature type="transmembrane region" description="Helical" evidence="6">
    <location>
        <begin position="344"/>
        <end position="363"/>
    </location>
</feature>